<protein>
    <submittedName>
        <fullName evidence="9">Family 2 glycosyl transferase</fullName>
    </submittedName>
</protein>
<evidence type="ECO:0000256" key="5">
    <source>
        <dbReference type="ARBA" id="ARBA00022989"/>
    </source>
</evidence>
<evidence type="ECO:0000256" key="1">
    <source>
        <dbReference type="ARBA" id="ARBA00004141"/>
    </source>
</evidence>
<feature type="transmembrane region" description="Helical" evidence="7">
    <location>
        <begin position="319"/>
        <end position="337"/>
    </location>
</feature>
<dbReference type="AlphaFoldDB" id="A0A1C3NWT0"/>
<dbReference type="InterPro" id="IPR001173">
    <property type="entry name" value="Glyco_trans_2-like"/>
</dbReference>
<proteinExistence type="predicted"/>
<evidence type="ECO:0000256" key="6">
    <source>
        <dbReference type="ARBA" id="ARBA00023136"/>
    </source>
</evidence>
<dbReference type="GO" id="GO:0016758">
    <property type="term" value="F:hexosyltransferase activity"/>
    <property type="evidence" value="ECO:0007669"/>
    <property type="project" value="TreeGrafter"/>
</dbReference>
<evidence type="ECO:0000256" key="3">
    <source>
        <dbReference type="ARBA" id="ARBA00022679"/>
    </source>
</evidence>
<feature type="transmembrane region" description="Helical" evidence="7">
    <location>
        <begin position="428"/>
        <end position="452"/>
    </location>
</feature>
<dbReference type="PANTHER" id="PTHR43867">
    <property type="entry name" value="CELLULOSE SYNTHASE CATALYTIC SUBUNIT A [UDP-FORMING]"/>
    <property type="match status" value="1"/>
</dbReference>
<keyword evidence="2" id="KW-0328">Glycosyltransferase</keyword>
<feature type="domain" description="Glycosyltransferase 2-like" evidence="8">
    <location>
        <begin position="115"/>
        <end position="295"/>
    </location>
</feature>
<sequence length="495" mass="55059">MITSVKLRRVNPALPLGDFRVAFVVTKAPSEPWAVARQTLSGMLGQNFPYHYDVWICDEDPSPECYQWCEARGVGVSTRKGFQNYHRQEWPRRTKCKEGNLAFFYDHWGYKYYDIVIQIDIDHMPGPGYLTEMVRPFSDPSIGYVAAPSVCDTNAADSWAARGRLYREARLHGPVQLGSNGWFAPVCIGSHYAVRTAALRDIGGIGPELVEDFSTTYLLCAAGWDGAFAVDAEAHGEGPPTFAAMLTQEFQWARSLTALSLGVVPRYLRSLPLLLKARFIFAVCYYPALVYIMIFLMLFPPVGCWTSLSWEETFDVRPLVLGCLGYLSVLSLNVYLRRRGFLRPANSKLVAWEMVLFVLTRWPIVGFGLVAGIIQKVRSRSVTFKVTVKGDQPIEQFPLKLVAPFIALCVISIIGSIAGALARHSGGYVLLSLLIGVTYLSVLLAVSLLHAWEGSRTTAVPFGVTLRTIRRPLSAFMLLLPFFCVSLVVAGNSYL</sequence>
<dbReference type="SUPFAM" id="SSF53448">
    <property type="entry name" value="Nucleotide-diphospho-sugar transferases"/>
    <property type="match status" value="1"/>
</dbReference>
<dbReference type="Proteomes" id="UP000199013">
    <property type="component" value="Unassembled WGS sequence"/>
</dbReference>
<evidence type="ECO:0000313" key="10">
    <source>
        <dbReference type="Proteomes" id="UP000199013"/>
    </source>
</evidence>
<dbReference type="PANTHER" id="PTHR43867:SF2">
    <property type="entry name" value="CELLULOSE SYNTHASE CATALYTIC SUBUNIT A [UDP-FORMING]"/>
    <property type="match status" value="1"/>
</dbReference>
<feature type="transmembrane region" description="Helical" evidence="7">
    <location>
        <begin position="472"/>
        <end position="490"/>
    </location>
</feature>
<keyword evidence="5 7" id="KW-1133">Transmembrane helix</keyword>
<keyword evidence="6 7" id="KW-0472">Membrane</keyword>
<evidence type="ECO:0000256" key="7">
    <source>
        <dbReference type="SAM" id="Phobius"/>
    </source>
</evidence>
<dbReference type="InterPro" id="IPR029044">
    <property type="entry name" value="Nucleotide-diphossugar_trans"/>
</dbReference>
<keyword evidence="3 9" id="KW-0808">Transferase</keyword>
<evidence type="ECO:0000259" key="8">
    <source>
        <dbReference type="Pfam" id="PF13632"/>
    </source>
</evidence>
<comment type="subcellular location">
    <subcellularLocation>
        <location evidence="1">Membrane</location>
        <topology evidence="1">Multi-pass membrane protein</topology>
    </subcellularLocation>
</comment>
<dbReference type="InterPro" id="IPR050321">
    <property type="entry name" value="Glycosyltr_2/OpgH_subfam"/>
</dbReference>
<name>A0A1C3NWT0_9ACTN</name>
<evidence type="ECO:0000256" key="2">
    <source>
        <dbReference type="ARBA" id="ARBA00022676"/>
    </source>
</evidence>
<feature type="transmembrane region" description="Helical" evidence="7">
    <location>
        <begin position="401"/>
        <end position="421"/>
    </location>
</feature>
<gene>
    <name evidence="9" type="ORF">FDG2_2042</name>
</gene>
<evidence type="ECO:0000256" key="4">
    <source>
        <dbReference type="ARBA" id="ARBA00022692"/>
    </source>
</evidence>
<keyword evidence="10" id="KW-1185">Reference proteome</keyword>
<evidence type="ECO:0000313" key="9">
    <source>
        <dbReference type="EMBL" id="SBW21554.1"/>
    </source>
</evidence>
<keyword evidence="4 7" id="KW-0812">Transmembrane</keyword>
<reference evidence="10" key="1">
    <citation type="submission" date="2016-02" db="EMBL/GenBank/DDBJ databases">
        <authorList>
            <person name="Wibberg D."/>
        </authorList>
    </citation>
    <scope>NUCLEOTIDE SEQUENCE [LARGE SCALE GENOMIC DNA]</scope>
</reference>
<accession>A0A1C3NWT0</accession>
<feature type="transmembrane region" description="Helical" evidence="7">
    <location>
        <begin position="349"/>
        <end position="374"/>
    </location>
</feature>
<dbReference type="Gene3D" id="3.90.550.10">
    <property type="entry name" value="Spore Coat Polysaccharide Biosynthesis Protein SpsA, Chain A"/>
    <property type="match status" value="1"/>
</dbReference>
<organism evidence="9 10">
    <name type="scientific">Candidatus Protofrankia californiensis</name>
    <dbReference type="NCBI Taxonomy" id="1839754"/>
    <lineage>
        <taxon>Bacteria</taxon>
        <taxon>Bacillati</taxon>
        <taxon>Actinomycetota</taxon>
        <taxon>Actinomycetes</taxon>
        <taxon>Frankiales</taxon>
        <taxon>Frankiaceae</taxon>
        <taxon>Protofrankia</taxon>
    </lineage>
</organism>
<feature type="transmembrane region" description="Helical" evidence="7">
    <location>
        <begin position="279"/>
        <end position="299"/>
    </location>
</feature>
<dbReference type="Pfam" id="PF13632">
    <property type="entry name" value="Glyco_trans_2_3"/>
    <property type="match status" value="1"/>
</dbReference>
<dbReference type="EMBL" id="FLUV01000859">
    <property type="protein sequence ID" value="SBW21554.1"/>
    <property type="molecule type" value="Genomic_DNA"/>
</dbReference>
<dbReference type="GO" id="GO:0005886">
    <property type="term" value="C:plasma membrane"/>
    <property type="evidence" value="ECO:0007669"/>
    <property type="project" value="TreeGrafter"/>
</dbReference>